<reference evidence="1" key="1">
    <citation type="submission" date="2014-09" db="EMBL/GenBank/DDBJ databases">
        <authorList>
            <person name="Magalhaes I.L.F."/>
            <person name="Oliveira U."/>
            <person name="Santos F.R."/>
            <person name="Vidigal T.H.D.A."/>
            <person name="Brescovit A.D."/>
            <person name="Santos A.J."/>
        </authorList>
    </citation>
    <scope>NUCLEOTIDE SEQUENCE</scope>
    <source>
        <tissue evidence="1">Shoot tissue taken approximately 20 cm above the soil surface</tissue>
    </source>
</reference>
<dbReference type="AlphaFoldDB" id="A0A0A9F3T3"/>
<reference evidence="1" key="2">
    <citation type="journal article" date="2015" name="Data Brief">
        <title>Shoot transcriptome of the giant reed, Arundo donax.</title>
        <authorList>
            <person name="Barrero R.A."/>
            <person name="Guerrero F.D."/>
            <person name="Moolhuijzen P."/>
            <person name="Goolsby J.A."/>
            <person name="Tidwell J."/>
            <person name="Bellgard S.E."/>
            <person name="Bellgard M.I."/>
        </authorList>
    </citation>
    <scope>NUCLEOTIDE SEQUENCE</scope>
    <source>
        <tissue evidence="1">Shoot tissue taken approximately 20 cm above the soil surface</tissue>
    </source>
</reference>
<sequence>MHSIARIFCIQPATGDVASFNIQYSNEDQSVVVNRTNSQQKLYLPSH</sequence>
<proteinExistence type="predicted"/>
<protein>
    <submittedName>
        <fullName evidence="1">Uncharacterized protein</fullName>
    </submittedName>
</protein>
<accession>A0A0A9F3T3</accession>
<name>A0A0A9F3T3_ARUDO</name>
<evidence type="ECO:0000313" key="1">
    <source>
        <dbReference type="EMBL" id="JAE07650.1"/>
    </source>
</evidence>
<dbReference type="EMBL" id="GBRH01190246">
    <property type="protein sequence ID" value="JAE07650.1"/>
    <property type="molecule type" value="Transcribed_RNA"/>
</dbReference>
<organism evidence="1">
    <name type="scientific">Arundo donax</name>
    <name type="common">Giant reed</name>
    <name type="synonym">Donax arundinaceus</name>
    <dbReference type="NCBI Taxonomy" id="35708"/>
    <lineage>
        <taxon>Eukaryota</taxon>
        <taxon>Viridiplantae</taxon>
        <taxon>Streptophyta</taxon>
        <taxon>Embryophyta</taxon>
        <taxon>Tracheophyta</taxon>
        <taxon>Spermatophyta</taxon>
        <taxon>Magnoliopsida</taxon>
        <taxon>Liliopsida</taxon>
        <taxon>Poales</taxon>
        <taxon>Poaceae</taxon>
        <taxon>PACMAD clade</taxon>
        <taxon>Arundinoideae</taxon>
        <taxon>Arundineae</taxon>
        <taxon>Arundo</taxon>
    </lineage>
</organism>